<evidence type="ECO:0000256" key="2">
    <source>
        <dbReference type="SAM" id="SignalP"/>
    </source>
</evidence>
<dbReference type="RefSeq" id="WP_093853504.1">
    <property type="nucleotide sequence ID" value="NZ_JAVRER010000007.1"/>
</dbReference>
<proteinExistence type="predicted"/>
<evidence type="ECO:0000256" key="1">
    <source>
        <dbReference type="SAM" id="MobiDB-lite"/>
    </source>
</evidence>
<evidence type="ECO:0000313" key="5">
    <source>
        <dbReference type="Proteomes" id="UP001183607"/>
    </source>
</evidence>
<dbReference type="Proteomes" id="UP001183607">
    <property type="component" value="Unassembled WGS sequence"/>
</dbReference>
<gene>
    <name evidence="4" type="ORF">RM574_06155</name>
</gene>
<feature type="domain" description="DUF6801" evidence="3">
    <location>
        <begin position="51"/>
        <end position="198"/>
    </location>
</feature>
<comment type="caution">
    <text evidence="4">The sequence shown here is derived from an EMBL/GenBank/DDBJ whole genome shotgun (WGS) entry which is preliminary data.</text>
</comment>
<reference evidence="5" key="1">
    <citation type="submission" date="2023-07" db="EMBL/GenBank/DDBJ databases">
        <title>30 novel species of actinomycetes from the DSMZ collection.</title>
        <authorList>
            <person name="Nouioui I."/>
        </authorList>
    </citation>
    <scope>NUCLEOTIDE SEQUENCE [LARGE SCALE GENOMIC DNA]</scope>
    <source>
        <strain evidence="5">DSM 41982</strain>
    </source>
</reference>
<organism evidence="4 5">
    <name type="scientific">Streptomyces evansiae</name>
    <dbReference type="NCBI Taxonomy" id="3075535"/>
    <lineage>
        <taxon>Bacteria</taxon>
        <taxon>Bacillati</taxon>
        <taxon>Actinomycetota</taxon>
        <taxon>Actinomycetes</taxon>
        <taxon>Kitasatosporales</taxon>
        <taxon>Streptomycetaceae</taxon>
        <taxon>Streptomyces</taxon>
    </lineage>
</organism>
<dbReference type="Pfam" id="PF20611">
    <property type="entry name" value="DUF6801"/>
    <property type="match status" value="1"/>
</dbReference>
<evidence type="ECO:0000259" key="3">
    <source>
        <dbReference type="Pfam" id="PF20611"/>
    </source>
</evidence>
<keyword evidence="2" id="KW-0732">Signal</keyword>
<feature type="region of interest" description="Disordered" evidence="1">
    <location>
        <begin position="205"/>
        <end position="273"/>
    </location>
</feature>
<name>A0ABD5E159_9ACTN</name>
<feature type="signal peptide" evidence="2">
    <location>
        <begin position="1"/>
        <end position="39"/>
    </location>
</feature>
<dbReference type="InterPro" id="IPR046542">
    <property type="entry name" value="DUF6801"/>
</dbReference>
<dbReference type="EMBL" id="JAVRER010000007">
    <property type="protein sequence ID" value="MDT0415070.1"/>
    <property type="molecule type" value="Genomic_DNA"/>
</dbReference>
<accession>A0ABD5E159</accession>
<protein>
    <recommendedName>
        <fullName evidence="3">DUF6801 domain-containing protein</fullName>
    </recommendedName>
</protein>
<feature type="chain" id="PRO_5044896883" description="DUF6801 domain-containing protein" evidence="2">
    <location>
        <begin position="40"/>
        <end position="515"/>
    </location>
</feature>
<dbReference type="AlphaFoldDB" id="A0ABD5E159"/>
<feature type="compositionally biased region" description="Acidic residues" evidence="1">
    <location>
        <begin position="245"/>
        <end position="261"/>
    </location>
</feature>
<sequence>MRATGRGAGARRAARPARVAAATATALMLGLLTGTGSQADEDSPTTADLAYACRFPDSTGAPATTVDARVEVTTRLPGSAVPGSPIDAGTVEVAAHLPRAAVSALFPDARAVSGSAALGVDLRQNKDRARADWSLVTAGTELPAQGAELVLPSSGKVPTITVNSAGRVLLLGGEARFVLQPDVGAPVSLACSPAPGREPRVAEIAVPEDAAVPEDTRPATPGGDHSSGPAAREEAREDDVTLSPQEDEPAVSWPDECDDMPTGELDTSVSAPPPPYHFNPIPLDGVPMCAYAVGISTVRKQNGSMLINDPSGKPALMRVRGVVRSDLGDWGAEPGSEGFNQIWSLAEIHLPDARASFLSFGYLPVTASVTFETGKVTILTGQPHMNDPTSAFARIVFQQSLRLHDVVVNGTPLDVGPSCRTAKSFRVLLNGDMNSKENPYVNVFSGGLLTGKVTIPAFTGCGTAGENLNGLFTAAISGPDNELRMNQAPTCVTGDFPSGCPPVVPELPRLRPTSS</sequence>
<evidence type="ECO:0000313" key="4">
    <source>
        <dbReference type="EMBL" id="MDT0415070.1"/>
    </source>
</evidence>